<sequence length="732" mass="78504">MLPQASAAPPASDPLSDSLLYLAAHHGRALSRSALLSGLPLESGVLSIGLYDRAARRAGLEAQLVERPLSEIPALVLPCVLMFHDGTTRILLTIDEAAGRLTIVDPSHREAPAIERIETVAAQYVGFAYLVRPAALADARVDAAGELPKTHWFWSVVSRFGANYGHVAIAAFIVNILALAAPLFTMSVYDRVIPNGAIPSLVALGVGLALAIGFDFLLKVVRSRIIDMTGKKIDVVLAANIFEHVMALKMDKRPPSVGILANQLRDFDSVREFFTSGTVVSATDMLFAVVFIIVLFIIAGPIAWIPLLMLPVMIAVGLLIQRPLDRAMRKMQAQSAARHGILVESLNGMETVRAVAGESRVQTVWERSVAAQARSSEDVQFWASMAMTAASVASQFCSLLLVVVGVFLILDGKLSVGALVAANMLSGRVLGPIAGIAGLMTRFTQTTSALRSIDRLMSLDRERPPEKIYVAREIKQGRIQFKNVSFAYPGSQAKALDNVSFDIKPGEKIGIIGRVGSGKTTVGRLATAFYPPTEGSILIDGIDIAQYDPADLRAGIGFVLQDTDLFYGKLRDNITLGRPAATDEEVLEAARLAGVETFIAGHPQGYEMMIAEGGRSLSGGQKQAIGLARVLIRKPRVLFLDEPTAHFDVRSEGEFLERLKVLAKGDRAGEMSIIVSTHRPSLLSLVDRILVFDSGKIVADGPTAQILTMLRPQPPAAAPAASPAVKPVQGTR</sequence>
<feature type="transmembrane region" description="Helical" evidence="9">
    <location>
        <begin position="164"/>
        <end position="185"/>
    </location>
</feature>
<keyword evidence="6 9" id="KW-1133">Transmembrane helix</keyword>
<evidence type="ECO:0000256" key="2">
    <source>
        <dbReference type="ARBA" id="ARBA00005417"/>
    </source>
</evidence>
<dbReference type="InterPro" id="IPR003439">
    <property type="entry name" value="ABC_transporter-like_ATP-bd"/>
</dbReference>
<dbReference type="SUPFAM" id="SSF90123">
    <property type="entry name" value="ABC transporter transmembrane region"/>
    <property type="match status" value="1"/>
</dbReference>
<reference evidence="13" key="1">
    <citation type="submission" date="2020-05" db="EMBL/GenBank/DDBJ databases">
        <title>Nod-independent and nitrogen-fixing Bradyrhizobium aeschynomene sp. nov. isolated from nodules of Aeschynomene indica.</title>
        <authorList>
            <person name="Zhang Z."/>
        </authorList>
    </citation>
    <scope>NUCLEOTIDE SEQUENCE</scope>
    <source>
        <strain evidence="13">83012</strain>
    </source>
</reference>
<dbReference type="InterPro" id="IPR005074">
    <property type="entry name" value="Peptidase_C39"/>
</dbReference>
<feature type="domain" description="Peptidase C39" evidence="12">
    <location>
        <begin position="4"/>
        <end position="131"/>
    </location>
</feature>
<dbReference type="SMART" id="SM00382">
    <property type="entry name" value="AAA"/>
    <property type="match status" value="1"/>
</dbReference>
<dbReference type="InterPro" id="IPR011527">
    <property type="entry name" value="ABC1_TM_dom"/>
</dbReference>
<evidence type="ECO:0000259" key="10">
    <source>
        <dbReference type="PROSITE" id="PS50893"/>
    </source>
</evidence>
<keyword evidence="14" id="KW-1185">Reference proteome</keyword>
<dbReference type="InterPro" id="IPR017871">
    <property type="entry name" value="ABC_transporter-like_CS"/>
</dbReference>
<dbReference type="InterPro" id="IPR036640">
    <property type="entry name" value="ABC1_TM_sf"/>
</dbReference>
<dbReference type="PANTHER" id="PTHR24221:SF248">
    <property type="entry name" value="ABC TRANSPORTER TRANSMEMBRANE REGION"/>
    <property type="match status" value="1"/>
</dbReference>
<evidence type="ECO:0000256" key="3">
    <source>
        <dbReference type="ARBA" id="ARBA00022692"/>
    </source>
</evidence>
<dbReference type="PROSITE" id="PS00211">
    <property type="entry name" value="ABC_TRANSPORTER_1"/>
    <property type="match status" value="1"/>
</dbReference>
<dbReference type="EMBL" id="JABFDN010000001">
    <property type="protein sequence ID" value="NPU63452.1"/>
    <property type="molecule type" value="Genomic_DNA"/>
</dbReference>
<evidence type="ECO:0000259" key="12">
    <source>
        <dbReference type="PROSITE" id="PS50990"/>
    </source>
</evidence>
<dbReference type="InterPro" id="IPR017750">
    <property type="entry name" value="ATPase_T1SS"/>
</dbReference>
<gene>
    <name evidence="13" type="ORF">HL667_00395</name>
</gene>
<comment type="similarity">
    <text evidence="2">Belongs to the ABC transporter superfamily.</text>
</comment>
<dbReference type="PROSITE" id="PS50929">
    <property type="entry name" value="ABC_TM1F"/>
    <property type="match status" value="1"/>
</dbReference>
<evidence type="ECO:0000313" key="13">
    <source>
        <dbReference type="EMBL" id="NPU63452.1"/>
    </source>
</evidence>
<feature type="domain" description="ABC transmembrane type-1" evidence="11">
    <location>
        <begin position="167"/>
        <end position="445"/>
    </location>
</feature>
<dbReference type="Gene3D" id="1.20.1560.10">
    <property type="entry name" value="ABC transporter type 1, transmembrane domain"/>
    <property type="match status" value="1"/>
</dbReference>
<comment type="subcellular location">
    <subcellularLocation>
        <location evidence="1">Cell membrane</location>
        <topology evidence="1">Multi-pass membrane protein</topology>
    </subcellularLocation>
</comment>
<evidence type="ECO:0000256" key="7">
    <source>
        <dbReference type="ARBA" id="ARBA00023136"/>
    </source>
</evidence>
<dbReference type="InterPro" id="IPR027417">
    <property type="entry name" value="P-loop_NTPase"/>
</dbReference>
<dbReference type="Gene3D" id="3.90.70.10">
    <property type="entry name" value="Cysteine proteinases"/>
    <property type="match status" value="1"/>
</dbReference>
<dbReference type="CDD" id="cd18587">
    <property type="entry name" value="ABC_6TM_LapB_like"/>
    <property type="match status" value="1"/>
</dbReference>
<evidence type="ECO:0000256" key="9">
    <source>
        <dbReference type="SAM" id="Phobius"/>
    </source>
</evidence>
<organism evidence="13 14">
    <name type="scientific">Bradyrhizobium aeschynomenes</name>
    <dbReference type="NCBI Taxonomy" id="2734909"/>
    <lineage>
        <taxon>Bacteria</taxon>
        <taxon>Pseudomonadati</taxon>
        <taxon>Pseudomonadota</taxon>
        <taxon>Alphaproteobacteria</taxon>
        <taxon>Hyphomicrobiales</taxon>
        <taxon>Nitrobacteraceae</taxon>
        <taxon>Bradyrhizobium</taxon>
    </lineage>
</organism>
<proteinExistence type="inferred from homology"/>
<comment type="caution">
    <text evidence="13">The sequence shown here is derived from an EMBL/GenBank/DDBJ whole genome shotgun (WGS) entry which is preliminary data.</text>
</comment>
<name>A0ABX2C581_9BRAD</name>
<evidence type="ECO:0000256" key="5">
    <source>
        <dbReference type="ARBA" id="ARBA00022840"/>
    </source>
</evidence>
<dbReference type="Pfam" id="PF00005">
    <property type="entry name" value="ABC_tran"/>
    <property type="match status" value="1"/>
</dbReference>
<evidence type="ECO:0000256" key="1">
    <source>
        <dbReference type="ARBA" id="ARBA00004651"/>
    </source>
</evidence>
<feature type="transmembrane region" description="Helical" evidence="9">
    <location>
        <begin position="197"/>
        <end position="218"/>
    </location>
</feature>
<keyword evidence="4" id="KW-0547">Nucleotide-binding</keyword>
<dbReference type="PROSITE" id="PS50990">
    <property type="entry name" value="PEPTIDASE_C39"/>
    <property type="match status" value="1"/>
</dbReference>
<keyword evidence="5" id="KW-0067">ATP-binding</keyword>
<dbReference type="NCBIfam" id="TIGR03375">
    <property type="entry name" value="type_I_sec_LssB"/>
    <property type="match status" value="1"/>
</dbReference>
<dbReference type="Proteomes" id="UP000886476">
    <property type="component" value="Unassembled WGS sequence"/>
</dbReference>
<accession>A0ABX2C581</accession>
<keyword evidence="3 9" id="KW-0812">Transmembrane</keyword>
<dbReference type="SUPFAM" id="SSF52540">
    <property type="entry name" value="P-loop containing nucleoside triphosphate hydrolases"/>
    <property type="match status" value="1"/>
</dbReference>
<dbReference type="PROSITE" id="PS50893">
    <property type="entry name" value="ABC_TRANSPORTER_2"/>
    <property type="match status" value="1"/>
</dbReference>
<keyword evidence="7 9" id="KW-0472">Membrane</keyword>
<dbReference type="PANTHER" id="PTHR24221">
    <property type="entry name" value="ATP-BINDING CASSETTE SUB-FAMILY B"/>
    <property type="match status" value="1"/>
</dbReference>
<dbReference type="CDD" id="cd03245">
    <property type="entry name" value="ABCC_bacteriocin_exporters"/>
    <property type="match status" value="1"/>
</dbReference>
<evidence type="ECO:0000256" key="8">
    <source>
        <dbReference type="ARBA" id="ARBA00024722"/>
    </source>
</evidence>
<dbReference type="InterPro" id="IPR039421">
    <property type="entry name" value="Type_1_exporter"/>
</dbReference>
<evidence type="ECO:0000259" key="11">
    <source>
        <dbReference type="PROSITE" id="PS50929"/>
    </source>
</evidence>
<feature type="transmembrane region" description="Helical" evidence="9">
    <location>
        <begin position="304"/>
        <end position="321"/>
    </location>
</feature>
<feature type="domain" description="ABC transporter" evidence="10">
    <location>
        <begin position="479"/>
        <end position="719"/>
    </location>
</feature>
<feature type="transmembrane region" description="Helical" evidence="9">
    <location>
        <begin position="381"/>
        <end position="410"/>
    </location>
</feature>
<evidence type="ECO:0000313" key="14">
    <source>
        <dbReference type="Proteomes" id="UP000886476"/>
    </source>
</evidence>
<evidence type="ECO:0000256" key="4">
    <source>
        <dbReference type="ARBA" id="ARBA00022741"/>
    </source>
</evidence>
<evidence type="ECO:0000256" key="6">
    <source>
        <dbReference type="ARBA" id="ARBA00022989"/>
    </source>
</evidence>
<dbReference type="Gene3D" id="3.40.50.300">
    <property type="entry name" value="P-loop containing nucleotide triphosphate hydrolases"/>
    <property type="match status" value="1"/>
</dbReference>
<protein>
    <submittedName>
        <fullName evidence="13">Type I secretion system permease/ATPase</fullName>
    </submittedName>
</protein>
<dbReference type="Pfam" id="PF00664">
    <property type="entry name" value="ABC_membrane"/>
    <property type="match status" value="1"/>
</dbReference>
<feature type="transmembrane region" description="Helical" evidence="9">
    <location>
        <begin position="273"/>
        <end position="298"/>
    </location>
</feature>
<dbReference type="InterPro" id="IPR003593">
    <property type="entry name" value="AAA+_ATPase"/>
</dbReference>
<comment type="function">
    <text evidence="8">Involved in beta-(1--&gt;2)glucan export. Transmembrane domains (TMD) form a pore in the inner membrane and the ATP-binding domain (NBD) is responsible for energy generation.</text>
</comment>